<gene>
    <name evidence="2" type="primary">GR17</name>
    <name evidence="3" type="ORF">O3G_MSEX002886</name>
</gene>
<organism evidence="2">
    <name type="scientific">Manduca sexta</name>
    <name type="common">Tobacco hawkmoth</name>
    <name type="synonym">Tobacco hornworm</name>
    <dbReference type="NCBI Taxonomy" id="7130"/>
    <lineage>
        <taxon>Eukaryota</taxon>
        <taxon>Metazoa</taxon>
        <taxon>Ecdysozoa</taxon>
        <taxon>Arthropoda</taxon>
        <taxon>Hexapoda</taxon>
        <taxon>Insecta</taxon>
        <taxon>Pterygota</taxon>
        <taxon>Neoptera</taxon>
        <taxon>Endopterygota</taxon>
        <taxon>Lepidoptera</taxon>
        <taxon>Glossata</taxon>
        <taxon>Ditrysia</taxon>
        <taxon>Bombycoidea</taxon>
        <taxon>Sphingidae</taxon>
        <taxon>Sphinginae</taxon>
        <taxon>Sphingini</taxon>
        <taxon>Manduca</taxon>
    </lineage>
</organism>
<protein>
    <submittedName>
        <fullName evidence="2">Gustatory receptor 17</fullName>
    </submittedName>
</protein>
<feature type="transmembrane region" description="Helical" evidence="1">
    <location>
        <begin position="103"/>
        <end position="122"/>
    </location>
</feature>
<sequence length="246" mass="29214">MNSELTKYFTKHLTILKMLKFLRILMGYYNPTNLSQPLVWTARAYSFTIWLITLYSLIKYFFVLYVFHIADITLSLYTGDEFFFKYYRATETNDIIIGNKLSVFNIGIKFIILVTIAFRLLLTCLKIRHFKSHTNFNLNFFTINFVIIASRLTCLLVTTVLVVLYVRMKYLRQRMERNTVPVNIISKNFILSKVREVRRCLLYYNTLLDSVADIDRELQCSVNIIYILTRLNLTCLGYENHLQMFT</sequence>
<feature type="transmembrane region" description="Helical" evidence="1">
    <location>
        <begin position="49"/>
        <end position="67"/>
    </location>
</feature>
<dbReference type="EMBL" id="JH668303">
    <property type="protein sequence ID" value="KAG6443569.1"/>
    <property type="molecule type" value="Genomic_DNA"/>
</dbReference>
<reference evidence="3" key="2">
    <citation type="journal article" date="2016" name="Insect Biochem. Mol. Biol.">
        <title>Multifaceted biological insights from a draft genome sequence of the tobacco hornworm moth, Manduca sexta.</title>
        <authorList>
            <person name="Kanost M.R."/>
            <person name="Arrese E.L."/>
            <person name="Cao X."/>
            <person name="Chen Y.R."/>
            <person name="Chellapilla S."/>
            <person name="Goldsmith M.R."/>
            <person name="Grosse-Wilde E."/>
            <person name="Heckel D.G."/>
            <person name="Herndon N."/>
            <person name="Jiang H."/>
            <person name="Papanicolaou A."/>
            <person name="Qu J."/>
            <person name="Soulages J.L."/>
            <person name="Vogel H."/>
            <person name="Walters J."/>
            <person name="Waterhouse R.M."/>
            <person name="Ahn S.J."/>
            <person name="Almeida F.C."/>
            <person name="An C."/>
            <person name="Aqrawi P."/>
            <person name="Bretschneider A."/>
            <person name="Bryant W.B."/>
            <person name="Bucks S."/>
            <person name="Chao H."/>
            <person name="Chevignon G."/>
            <person name="Christen J.M."/>
            <person name="Clarke D.F."/>
            <person name="Dittmer N.T."/>
            <person name="Ferguson L.C.F."/>
            <person name="Garavelou S."/>
            <person name="Gordon K.H.J."/>
            <person name="Gunaratna R.T."/>
            <person name="Han Y."/>
            <person name="Hauser F."/>
            <person name="He Y."/>
            <person name="Heidel-Fischer H."/>
            <person name="Hirsh A."/>
            <person name="Hu Y."/>
            <person name="Jiang H."/>
            <person name="Kalra D."/>
            <person name="Klinner C."/>
            <person name="Konig C."/>
            <person name="Kovar C."/>
            <person name="Kroll A.R."/>
            <person name="Kuwar S.S."/>
            <person name="Lee S.L."/>
            <person name="Lehman R."/>
            <person name="Li K."/>
            <person name="Li Z."/>
            <person name="Liang H."/>
            <person name="Lovelace S."/>
            <person name="Lu Z."/>
            <person name="Mansfield J.H."/>
            <person name="McCulloch K.J."/>
            <person name="Mathew T."/>
            <person name="Morton B."/>
            <person name="Muzny D.M."/>
            <person name="Neunemann D."/>
            <person name="Ongeri F."/>
            <person name="Pauchet Y."/>
            <person name="Pu L.L."/>
            <person name="Pyrousis I."/>
            <person name="Rao X.J."/>
            <person name="Redding A."/>
            <person name="Roesel C."/>
            <person name="Sanchez-Gracia A."/>
            <person name="Schaack S."/>
            <person name="Shukla A."/>
            <person name="Tetreau G."/>
            <person name="Wang Y."/>
            <person name="Xiong G.H."/>
            <person name="Traut W."/>
            <person name="Walsh T.K."/>
            <person name="Worley K.C."/>
            <person name="Wu D."/>
            <person name="Wu W."/>
            <person name="Wu Y.Q."/>
            <person name="Zhang X."/>
            <person name="Zou Z."/>
            <person name="Zucker H."/>
            <person name="Briscoe A.D."/>
            <person name="Burmester T."/>
            <person name="Clem R.J."/>
            <person name="Feyereisen R."/>
            <person name="Grimmelikhuijzen C.J.P."/>
            <person name="Hamodrakas S.J."/>
            <person name="Hansson B.S."/>
            <person name="Huguet E."/>
            <person name="Jermiin L.S."/>
            <person name="Lan Q."/>
            <person name="Lehman H.K."/>
            <person name="Lorenzen M."/>
            <person name="Merzendorfer H."/>
            <person name="Michalopoulos I."/>
            <person name="Morton D.B."/>
            <person name="Muthukrishnan S."/>
            <person name="Oakeshott J.G."/>
            <person name="Palmer W."/>
            <person name="Park Y."/>
            <person name="Passarelli A.L."/>
            <person name="Rozas J."/>
            <person name="Schwartz L.M."/>
            <person name="Smith W."/>
            <person name="Southgate A."/>
            <person name="Vilcinskas A."/>
            <person name="Vogt R."/>
            <person name="Wang P."/>
            <person name="Werren J."/>
            <person name="Yu X.Q."/>
            <person name="Zhou J.J."/>
            <person name="Brown S.J."/>
            <person name="Scherer S.E."/>
            <person name="Richards S."/>
            <person name="Blissard G.W."/>
        </authorList>
    </citation>
    <scope>NUCLEOTIDE SEQUENCE</scope>
</reference>
<keyword evidence="1" id="KW-0812">Transmembrane</keyword>
<dbReference type="OrthoDB" id="7477935at2759"/>
<keyword evidence="1" id="KW-1133">Transmembrane helix</keyword>
<name>A0A5K8B1B9_MANSE</name>
<evidence type="ECO:0000313" key="4">
    <source>
        <dbReference type="Proteomes" id="UP000791440"/>
    </source>
</evidence>
<keyword evidence="2" id="KW-0675">Receptor</keyword>
<dbReference type="EMBL" id="LN885210">
    <property type="protein sequence ID" value="CUQ99358.1"/>
    <property type="molecule type" value="mRNA"/>
</dbReference>
<evidence type="ECO:0000313" key="2">
    <source>
        <dbReference type="EMBL" id="CUQ99358.1"/>
    </source>
</evidence>
<reference evidence="2" key="1">
    <citation type="journal article" date="2015" name="Insect Biochem. Mol. Biol.">
        <title>A reference gene set for chemosensory receptor genes of Manduca sexta.</title>
        <authorList>
            <person name="Koenig C."/>
            <person name="Hirsh A."/>
            <person name="Bucks S."/>
            <person name="Klinner C."/>
            <person name="Vogel H."/>
            <person name="Shukla A."/>
            <person name="Mansfield J.H."/>
            <person name="Morton B."/>
            <person name="Hansson B.S."/>
            <person name="Grosse-Wilde E."/>
        </authorList>
    </citation>
    <scope>NUCLEOTIDE SEQUENCE</scope>
</reference>
<dbReference type="AlphaFoldDB" id="A0A5K8B1B9"/>
<feature type="transmembrane region" description="Helical" evidence="1">
    <location>
        <begin position="142"/>
        <end position="166"/>
    </location>
</feature>
<evidence type="ECO:0000256" key="1">
    <source>
        <dbReference type="SAM" id="Phobius"/>
    </source>
</evidence>
<reference evidence="3" key="3">
    <citation type="submission" date="2020-12" db="EMBL/GenBank/DDBJ databases">
        <authorList>
            <person name="Kanost M."/>
        </authorList>
    </citation>
    <scope>NUCLEOTIDE SEQUENCE</scope>
</reference>
<proteinExistence type="evidence at transcript level"/>
<dbReference type="Proteomes" id="UP000791440">
    <property type="component" value="Unassembled WGS sequence"/>
</dbReference>
<keyword evidence="1" id="KW-0472">Membrane</keyword>
<keyword evidence="4" id="KW-1185">Reference proteome</keyword>
<accession>A0A5K8B1B9</accession>
<evidence type="ECO:0000313" key="3">
    <source>
        <dbReference type="EMBL" id="KAG6443569.1"/>
    </source>
</evidence>